<proteinExistence type="predicted"/>
<keyword evidence="4" id="KW-1185">Reference proteome</keyword>
<keyword evidence="3" id="KW-0413">Isomerase</keyword>
<evidence type="ECO:0000256" key="1">
    <source>
        <dbReference type="SAM" id="MobiDB-lite"/>
    </source>
</evidence>
<feature type="region of interest" description="Disordered" evidence="1">
    <location>
        <begin position="24"/>
        <end position="63"/>
    </location>
</feature>
<accession>A0A368Y3V0</accession>
<dbReference type="OrthoDB" id="4775280at2"/>
<dbReference type="InterPro" id="IPR027304">
    <property type="entry name" value="Trigger_fact/SurA_dom_sf"/>
</dbReference>
<evidence type="ECO:0000313" key="4">
    <source>
        <dbReference type="Proteomes" id="UP000252585"/>
    </source>
</evidence>
<dbReference type="Pfam" id="PF13624">
    <property type="entry name" value="SurA_N_3"/>
    <property type="match status" value="1"/>
</dbReference>
<dbReference type="RefSeq" id="WP_114352055.1">
    <property type="nucleotide sequence ID" value="NZ_QPJJ01000003.1"/>
</dbReference>
<protein>
    <submittedName>
        <fullName evidence="3">Peptidyl-prolyl cis-trans isomerase SurA</fullName>
    </submittedName>
</protein>
<evidence type="ECO:0000313" key="3">
    <source>
        <dbReference type="EMBL" id="RCW74953.1"/>
    </source>
</evidence>
<keyword evidence="2" id="KW-0732">Signal</keyword>
<dbReference type="PANTHER" id="PTHR47245">
    <property type="entry name" value="PEPTIDYLPROLYL ISOMERASE"/>
    <property type="match status" value="1"/>
</dbReference>
<sequence length="256" mass="28792">MSKKWLIGIILAMFAVVLVACSDSAEETEENNDTETEEEAAEEGSEESAEEQATPQPDLEDVPDVVAEVNGEEITKEEFTEVYEIQFDRAVQQGQITIDSDQENFKTQLAESLIAQELIKQAVNDSEVSVSDEELEESFVELAQSNGLETKEDFLTAVEGQGMTEEEATEQVKLQVKVDKFVAEEAGDLEPTEEELVETYEELKKEHEESENEQELPGYEEAKTIIADQLRKENEARAYQNIVETLREEADVTINL</sequence>
<dbReference type="PROSITE" id="PS51257">
    <property type="entry name" value="PROKAR_LIPOPROTEIN"/>
    <property type="match status" value="1"/>
</dbReference>
<organism evidence="3 4">
    <name type="scientific">Saliterribacillus persicus</name>
    <dbReference type="NCBI Taxonomy" id="930114"/>
    <lineage>
        <taxon>Bacteria</taxon>
        <taxon>Bacillati</taxon>
        <taxon>Bacillota</taxon>
        <taxon>Bacilli</taxon>
        <taxon>Bacillales</taxon>
        <taxon>Bacillaceae</taxon>
        <taxon>Saliterribacillus</taxon>
    </lineage>
</organism>
<dbReference type="GO" id="GO:0016853">
    <property type="term" value="F:isomerase activity"/>
    <property type="evidence" value="ECO:0007669"/>
    <property type="project" value="UniProtKB-KW"/>
</dbReference>
<dbReference type="EMBL" id="QPJJ01000003">
    <property type="protein sequence ID" value="RCW74953.1"/>
    <property type="molecule type" value="Genomic_DNA"/>
</dbReference>
<dbReference type="SUPFAM" id="SSF109998">
    <property type="entry name" value="Triger factor/SurA peptide-binding domain-like"/>
    <property type="match status" value="1"/>
</dbReference>
<gene>
    <name evidence="3" type="ORF">DFR57_103250</name>
</gene>
<dbReference type="Proteomes" id="UP000252585">
    <property type="component" value="Unassembled WGS sequence"/>
</dbReference>
<feature type="region of interest" description="Disordered" evidence="1">
    <location>
        <begin position="202"/>
        <end position="221"/>
    </location>
</feature>
<feature type="compositionally biased region" description="Acidic residues" evidence="1">
    <location>
        <begin position="24"/>
        <end position="50"/>
    </location>
</feature>
<evidence type="ECO:0000256" key="2">
    <source>
        <dbReference type="SAM" id="SignalP"/>
    </source>
</evidence>
<reference evidence="3 4" key="1">
    <citation type="submission" date="2018-07" db="EMBL/GenBank/DDBJ databases">
        <title>Genomic Encyclopedia of Type Strains, Phase IV (KMG-IV): sequencing the most valuable type-strain genomes for metagenomic binning, comparative biology and taxonomic classification.</title>
        <authorList>
            <person name="Goeker M."/>
        </authorList>
    </citation>
    <scope>NUCLEOTIDE SEQUENCE [LARGE SCALE GENOMIC DNA]</scope>
    <source>
        <strain evidence="3 4">DSM 27696</strain>
    </source>
</reference>
<feature type="chain" id="PRO_5017050060" evidence="2">
    <location>
        <begin position="26"/>
        <end position="256"/>
    </location>
</feature>
<dbReference type="AlphaFoldDB" id="A0A368Y3V0"/>
<dbReference type="Gene3D" id="1.10.4030.10">
    <property type="entry name" value="Porin chaperone SurA, peptide-binding domain"/>
    <property type="match status" value="1"/>
</dbReference>
<dbReference type="InterPro" id="IPR050245">
    <property type="entry name" value="PrsA_foldase"/>
</dbReference>
<name>A0A368Y3V0_9BACI</name>
<comment type="caution">
    <text evidence="3">The sequence shown here is derived from an EMBL/GenBank/DDBJ whole genome shotgun (WGS) entry which is preliminary data.</text>
</comment>
<dbReference type="PANTHER" id="PTHR47245:SF2">
    <property type="entry name" value="PEPTIDYL-PROLYL CIS-TRANS ISOMERASE HP_0175-RELATED"/>
    <property type="match status" value="1"/>
</dbReference>
<feature type="signal peptide" evidence="2">
    <location>
        <begin position="1"/>
        <end position="25"/>
    </location>
</feature>